<gene>
    <name evidence="1" type="ORF">DWW18_21080</name>
</gene>
<evidence type="ECO:0000313" key="1">
    <source>
        <dbReference type="EMBL" id="RGV29985.1"/>
    </source>
</evidence>
<dbReference type="RefSeq" id="WP_118261705.1">
    <property type="nucleotide sequence ID" value="NZ_JAYCWB010000063.1"/>
</dbReference>
<proteinExistence type="predicted"/>
<dbReference type="AlphaFoldDB" id="A0A412WRR0"/>
<name>A0A412WRR0_9BACT</name>
<accession>A0A412WRR0</accession>
<evidence type="ECO:0000313" key="2">
    <source>
        <dbReference type="Proteomes" id="UP000283589"/>
    </source>
</evidence>
<sequence>MRYCIVMILVICLYSCKSNTGQRNLENKYSQSLSFFADTLVRHFPKSLGRATFFTDVLGKADKIKYYFRTFTIECYQKYSVQEYDRIQILVDSLSKKTYVANDSMLLLLFTYQDKLEVDNYLFTDQASPEKKRMVMTNFEQDSCLPVPFFRDKFSDTMYTGSTYSGLKEGFILHVFDAQPGIFLPKELLYDSSECLPEKWRHGFSRGVALNEKEREVIFWIVVW</sequence>
<dbReference type="EMBL" id="QRZA01000068">
    <property type="protein sequence ID" value="RGV29985.1"/>
    <property type="molecule type" value="Genomic_DNA"/>
</dbReference>
<comment type="caution">
    <text evidence="1">The sequence shown here is derived from an EMBL/GenBank/DDBJ whole genome shotgun (WGS) entry which is preliminary data.</text>
</comment>
<reference evidence="1 2" key="1">
    <citation type="submission" date="2018-08" db="EMBL/GenBank/DDBJ databases">
        <title>A genome reference for cultivated species of the human gut microbiota.</title>
        <authorList>
            <person name="Zou Y."/>
            <person name="Xue W."/>
            <person name="Luo G."/>
        </authorList>
    </citation>
    <scope>NUCLEOTIDE SEQUENCE [LARGE SCALE GENOMIC DNA]</scope>
    <source>
        <strain evidence="1 2">AF14-49</strain>
    </source>
</reference>
<protein>
    <submittedName>
        <fullName evidence="1">Uncharacterized protein</fullName>
    </submittedName>
</protein>
<organism evidence="1 2">
    <name type="scientific">Butyricimonas virosa</name>
    <dbReference type="NCBI Taxonomy" id="544645"/>
    <lineage>
        <taxon>Bacteria</taxon>
        <taxon>Pseudomonadati</taxon>
        <taxon>Bacteroidota</taxon>
        <taxon>Bacteroidia</taxon>
        <taxon>Bacteroidales</taxon>
        <taxon>Odoribacteraceae</taxon>
        <taxon>Butyricimonas</taxon>
    </lineage>
</organism>
<dbReference type="Proteomes" id="UP000283589">
    <property type="component" value="Unassembled WGS sequence"/>
</dbReference>